<accession>A0A328YPJ9</accession>
<dbReference type="EMBL" id="QLSZ01000005">
    <property type="protein sequence ID" value="RAR72457.1"/>
    <property type="molecule type" value="Genomic_DNA"/>
</dbReference>
<reference evidence="1 2" key="1">
    <citation type="submission" date="2018-06" db="EMBL/GenBank/DDBJ databases">
        <title>Genomic Encyclopedia of Archaeal and Bacterial Type Strains, Phase II (KMG-II): from individual species to whole genera.</title>
        <authorList>
            <person name="Goeker M."/>
        </authorList>
    </citation>
    <scope>NUCLEOTIDE SEQUENCE [LARGE SCALE GENOMIC DNA]</scope>
    <source>
        <strain evidence="1 2">DSM 25663</strain>
    </source>
</reference>
<sequence>MLVKKDQRRNFPIDIRHKIAVDLSFNEEQYQKLTLGLSPKEMENRWRIKFENDTLFFQRSWTGYTIFEAKIHKENDRYFINSFYAERNPEKYKITDDGYDVELIKKLIDRLL</sequence>
<dbReference type="AlphaFoldDB" id="A0A328YPJ9"/>
<gene>
    <name evidence="1" type="ORF">CLV55_10522</name>
</gene>
<keyword evidence="2" id="KW-1185">Reference proteome</keyword>
<evidence type="ECO:0000313" key="2">
    <source>
        <dbReference type="Proteomes" id="UP000248840"/>
    </source>
</evidence>
<dbReference type="OrthoDB" id="9807137at2"/>
<proteinExistence type="predicted"/>
<comment type="caution">
    <text evidence="1">The sequence shown here is derived from an EMBL/GenBank/DDBJ whole genome shotgun (WGS) entry which is preliminary data.</text>
</comment>
<evidence type="ECO:0000313" key="1">
    <source>
        <dbReference type="EMBL" id="RAR72457.1"/>
    </source>
</evidence>
<organism evidence="1 2">
    <name type="scientific">Flavobacterium aciduliphilum</name>
    <dbReference type="NCBI Taxonomy" id="1101402"/>
    <lineage>
        <taxon>Bacteria</taxon>
        <taxon>Pseudomonadati</taxon>
        <taxon>Bacteroidota</taxon>
        <taxon>Flavobacteriia</taxon>
        <taxon>Flavobacteriales</taxon>
        <taxon>Flavobacteriaceae</taxon>
        <taxon>Flavobacterium</taxon>
    </lineage>
</organism>
<protein>
    <submittedName>
        <fullName evidence="1">Uncharacterized protein</fullName>
    </submittedName>
</protein>
<dbReference type="Proteomes" id="UP000248840">
    <property type="component" value="Unassembled WGS sequence"/>
</dbReference>
<dbReference type="RefSeq" id="WP_112112950.1">
    <property type="nucleotide sequence ID" value="NZ_QLSZ01000005.1"/>
</dbReference>
<name>A0A328YPJ9_9FLAO</name>